<evidence type="ECO:0000256" key="1">
    <source>
        <dbReference type="ARBA" id="ARBA00023015"/>
    </source>
</evidence>
<dbReference type="Proteomes" id="UP000182089">
    <property type="component" value="Unassembled WGS sequence"/>
</dbReference>
<keyword evidence="1" id="KW-0805">Transcription regulation</keyword>
<evidence type="ECO:0000313" key="6">
    <source>
        <dbReference type="Proteomes" id="UP000182089"/>
    </source>
</evidence>
<dbReference type="InterPro" id="IPR023187">
    <property type="entry name" value="Tscrpt_reg_MarR-type_CS"/>
</dbReference>
<name>A0ABY1AEW4_9LACO</name>
<evidence type="ECO:0000256" key="2">
    <source>
        <dbReference type="ARBA" id="ARBA00023125"/>
    </source>
</evidence>
<feature type="domain" description="HTH marR-type" evidence="4">
    <location>
        <begin position="1"/>
        <end position="133"/>
    </location>
</feature>
<dbReference type="InterPro" id="IPR000835">
    <property type="entry name" value="HTH_MarR-typ"/>
</dbReference>
<evidence type="ECO:0000259" key="4">
    <source>
        <dbReference type="PROSITE" id="PS50995"/>
    </source>
</evidence>
<dbReference type="Pfam" id="PF01047">
    <property type="entry name" value="MarR"/>
    <property type="match status" value="1"/>
</dbReference>
<keyword evidence="3" id="KW-0804">Transcription</keyword>
<protein>
    <submittedName>
        <fullName evidence="5">Transcriptional regulator</fullName>
    </submittedName>
</protein>
<dbReference type="PRINTS" id="PR00598">
    <property type="entry name" value="HTHMARR"/>
</dbReference>
<dbReference type="SUPFAM" id="SSF46785">
    <property type="entry name" value="Winged helix' DNA-binding domain"/>
    <property type="match status" value="1"/>
</dbReference>
<dbReference type="EMBL" id="FOCC01000020">
    <property type="protein sequence ID" value="SEN01138.1"/>
    <property type="molecule type" value="Genomic_DNA"/>
</dbReference>
<sequence>MPQTLRQIGTIARALDSIANIEFKRLGLSKGQYLYLVRIYENPGIIAEKLVEMLKVDRATVARSLQKLEAKGLISRTKDANNQKILHLNVTPKGEESALFVLSEMEYSENHLTQALTAAEKEQLARLLDSMVDHASQEFVFVKKGGIRPYGNQH</sequence>
<dbReference type="Gene3D" id="1.10.10.10">
    <property type="entry name" value="Winged helix-like DNA-binding domain superfamily/Winged helix DNA-binding domain"/>
    <property type="match status" value="1"/>
</dbReference>
<gene>
    <name evidence="5" type="ORF">SAMN05216431_1209</name>
</gene>
<proteinExistence type="predicted"/>
<dbReference type="InterPro" id="IPR036390">
    <property type="entry name" value="WH_DNA-bd_sf"/>
</dbReference>
<keyword evidence="2" id="KW-0238">DNA-binding</keyword>
<evidence type="ECO:0000313" key="5">
    <source>
        <dbReference type="EMBL" id="SEN01138.1"/>
    </source>
</evidence>
<dbReference type="PROSITE" id="PS01117">
    <property type="entry name" value="HTH_MARR_1"/>
    <property type="match status" value="1"/>
</dbReference>
<dbReference type="PROSITE" id="PS50995">
    <property type="entry name" value="HTH_MARR_2"/>
    <property type="match status" value="1"/>
</dbReference>
<comment type="caution">
    <text evidence="5">The sequence shown here is derived from an EMBL/GenBank/DDBJ whole genome shotgun (WGS) entry which is preliminary data.</text>
</comment>
<dbReference type="PANTHER" id="PTHR42756">
    <property type="entry name" value="TRANSCRIPTIONAL REGULATOR, MARR"/>
    <property type="match status" value="1"/>
</dbReference>
<dbReference type="InterPro" id="IPR036388">
    <property type="entry name" value="WH-like_DNA-bd_sf"/>
</dbReference>
<evidence type="ECO:0000256" key="3">
    <source>
        <dbReference type="ARBA" id="ARBA00023163"/>
    </source>
</evidence>
<dbReference type="SMART" id="SM00347">
    <property type="entry name" value="HTH_MARR"/>
    <property type="match status" value="1"/>
</dbReference>
<accession>A0ABY1AEW4</accession>
<reference evidence="5 6" key="1">
    <citation type="submission" date="2016-10" db="EMBL/GenBank/DDBJ databases">
        <authorList>
            <person name="Varghese N."/>
            <person name="Submissions S."/>
        </authorList>
    </citation>
    <scope>NUCLEOTIDE SEQUENCE [LARGE SCALE GENOMIC DNA]</scope>
    <source>
        <strain evidence="5 6">WC1T17</strain>
    </source>
</reference>
<organism evidence="5 6">
    <name type="scientific">Ligilactobacillus ruminis</name>
    <dbReference type="NCBI Taxonomy" id="1623"/>
    <lineage>
        <taxon>Bacteria</taxon>
        <taxon>Bacillati</taxon>
        <taxon>Bacillota</taxon>
        <taxon>Bacilli</taxon>
        <taxon>Lactobacillales</taxon>
        <taxon>Lactobacillaceae</taxon>
        <taxon>Ligilactobacillus</taxon>
    </lineage>
</organism>
<dbReference type="PANTHER" id="PTHR42756:SF2">
    <property type="entry name" value="MARR FAMILY REGULATORY PROTEIN"/>
    <property type="match status" value="1"/>
</dbReference>